<dbReference type="RefSeq" id="WP_245337773.1">
    <property type="nucleotide sequence ID" value="NZ_JAZBNP010000001.1"/>
</dbReference>
<accession>A0ABV2NHX4</accession>
<gene>
    <name evidence="2" type="ORF">ABIC20_003423</name>
</gene>
<evidence type="ECO:0000313" key="3">
    <source>
        <dbReference type="Proteomes" id="UP001549119"/>
    </source>
</evidence>
<organism evidence="2 3">
    <name type="scientific">Methylobacterium radiotolerans</name>
    <dbReference type="NCBI Taxonomy" id="31998"/>
    <lineage>
        <taxon>Bacteria</taxon>
        <taxon>Pseudomonadati</taxon>
        <taxon>Pseudomonadota</taxon>
        <taxon>Alphaproteobacteria</taxon>
        <taxon>Hyphomicrobiales</taxon>
        <taxon>Methylobacteriaceae</taxon>
        <taxon>Methylobacterium</taxon>
    </lineage>
</organism>
<proteinExistence type="predicted"/>
<feature type="compositionally biased region" description="Basic and acidic residues" evidence="1">
    <location>
        <begin position="99"/>
        <end position="114"/>
    </location>
</feature>
<sequence>MGAPMYIRDGEYRAPPALLRQLLDVGETRASIARMHGVEEHRVAYRCRRLGIGKPNGRAPNAQALAMALAHTDIPIARIAAAYGCKPSTIAKAAARHGLPTDERGREALRESRS</sequence>
<comment type="caution">
    <text evidence="2">The sequence shown here is derived from an EMBL/GenBank/DDBJ whole genome shotgun (WGS) entry which is preliminary data.</text>
</comment>
<name>A0ABV2NHX4_9HYPH</name>
<protein>
    <submittedName>
        <fullName evidence="2">Transposase-like protein</fullName>
    </submittedName>
</protein>
<feature type="region of interest" description="Disordered" evidence="1">
    <location>
        <begin position="93"/>
        <end position="114"/>
    </location>
</feature>
<reference evidence="2 3" key="1">
    <citation type="submission" date="2024-06" db="EMBL/GenBank/DDBJ databases">
        <title>Genomics of switchgrass bacterial isolates.</title>
        <authorList>
            <person name="Shade A."/>
        </authorList>
    </citation>
    <scope>NUCLEOTIDE SEQUENCE [LARGE SCALE GENOMIC DNA]</scope>
    <source>
        <strain evidence="2 3">PvP084</strain>
    </source>
</reference>
<dbReference type="Proteomes" id="UP001549119">
    <property type="component" value="Unassembled WGS sequence"/>
</dbReference>
<keyword evidence="3" id="KW-1185">Reference proteome</keyword>
<evidence type="ECO:0000313" key="2">
    <source>
        <dbReference type="EMBL" id="MET3866114.1"/>
    </source>
</evidence>
<dbReference type="EMBL" id="JBEPNW010000002">
    <property type="protein sequence ID" value="MET3866114.1"/>
    <property type="molecule type" value="Genomic_DNA"/>
</dbReference>
<evidence type="ECO:0000256" key="1">
    <source>
        <dbReference type="SAM" id="MobiDB-lite"/>
    </source>
</evidence>